<evidence type="ECO:0000259" key="1">
    <source>
        <dbReference type="Pfam" id="PF08291"/>
    </source>
</evidence>
<dbReference type="InterPro" id="IPR013230">
    <property type="entry name" value="Peptidase_M15A_C"/>
</dbReference>
<dbReference type="EMBL" id="LAZR01004333">
    <property type="protein sequence ID" value="KKN09566.1"/>
    <property type="molecule type" value="Genomic_DNA"/>
</dbReference>
<reference evidence="2" key="1">
    <citation type="journal article" date="2015" name="Nature">
        <title>Complex archaea that bridge the gap between prokaryotes and eukaryotes.</title>
        <authorList>
            <person name="Spang A."/>
            <person name="Saw J.H."/>
            <person name="Jorgensen S.L."/>
            <person name="Zaremba-Niedzwiedzka K."/>
            <person name="Martijn J."/>
            <person name="Lind A.E."/>
            <person name="van Eijk R."/>
            <person name="Schleper C."/>
            <person name="Guy L."/>
            <person name="Ettema T.J."/>
        </authorList>
    </citation>
    <scope>NUCLEOTIDE SEQUENCE</scope>
</reference>
<dbReference type="Pfam" id="PF08291">
    <property type="entry name" value="Peptidase_M15_3"/>
    <property type="match status" value="1"/>
</dbReference>
<comment type="caution">
    <text evidence="2">The sequence shown here is derived from an EMBL/GenBank/DDBJ whole genome shotgun (WGS) entry which is preliminary data.</text>
</comment>
<name>A0A0F9Q8L5_9ZZZZ</name>
<dbReference type="SUPFAM" id="SSF55166">
    <property type="entry name" value="Hedgehog/DD-peptidase"/>
    <property type="match status" value="1"/>
</dbReference>
<proteinExistence type="predicted"/>
<evidence type="ECO:0000313" key="2">
    <source>
        <dbReference type="EMBL" id="KKN09566.1"/>
    </source>
</evidence>
<dbReference type="Gene3D" id="3.30.1380.10">
    <property type="match status" value="1"/>
</dbReference>
<dbReference type="InterPro" id="IPR009045">
    <property type="entry name" value="Zn_M74/Hedgehog-like"/>
</dbReference>
<sequence>MSRQITKHFNEDELRCKCGCGKMEFSDKAVEKLEYLREYFGAPIRINSGYRCPLYNDRISKTGLAGPHTVTEDDNITVDISISGIEAHNLLYALDYGVFSGIGIKQTGAHSGRFIHLDCLTNGSRPWVWSY</sequence>
<protein>
    <recommendedName>
        <fullName evidence="1">Peptidase M15A C-terminal domain-containing protein</fullName>
    </recommendedName>
</protein>
<gene>
    <name evidence="2" type="ORF">LCGC14_1045280</name>
</gene>
<accession>A0A0F9Q8L5</accession>
<feature type="domain" description="Peptidase M15A C-terminal" evidence="1">
    <location>
        <begin position="7"/>
        <end position="118"/>
    </location>
</feature>
<organism evidence="2">
    <name type="scientific">marine sediment metagenome</name>
    <dbReference type="NCBI Taxonomy" id="412755"/>
    <lineage>
        <taxon>unclassified sequences</taxon>
        <taxon>metagenomes</taxon>
        <taxon>ecological metagenomes</taxon>
    </lineage>
</organism>
<dbReference type="AlphaFoldDB" id="A0A0F9Q8L5"/>